<dbReference type="InterPro" id="IPR012160">
    <property type="entry name" value="LtaS-like"/>
</dbReference>
<feature type="transmembrane region" description="Helical" evidence="6">
    <location>
        <begin position="12"/>
        <end position="32"/>
    </location>
</feature>
<proteinExistence type="predicted"/>
<reference evidence="8 9" key="1">
    <citation type="submission" date="2020-11" db="EMBL/GenBank/DDBJ databases">
        <authorList>
            <person name="Kim M.K."/>
        </authorList>
    </citation>
    <scope>NUCLEOTIDE SEQUENCE [LARGE SCALE GENOMIC DNA]</scope>
    <source>
        <strain evidence="8 9">BT683</strain>
    </source>
</reference>
<evidence type="ECO:0000256" key="1">
    <source>
        <dbReference type="ARBA" id="ARBA00004651"/>
    </source>
</evidence>
<evidence type="ECO:0000256" key="4">
    <source>
        <dbReference type="ARBA" id="ARBA00022989"/>
    </source>
</evidence>
<dbReference type="Proteomes" id="UP000597617">
    <property type="component" value="Unassembled WGS sequence"/>
</dbReference>
<feature type="transmembrane region" description="Helical" evidence="6">
    <location>
        <begin position="52"/>
        <end position="70"/>
    </location>
</feature>
<gene>
    <name evidence="8" type="ORF">I2I05_15895</name>
</gene>
<keyword evidence="9" id="KW-1185">Reference proteome</keyword>
<dbReference type="Pfam" id="PF00884">
    <property type="entry name" value="Sulfatase"/>
    <property type="match status" value="1"/>
</dbReference>
<evidence type="ECO:0000256" key="3">
    <source>
        <dbReference type="ARBA" id="ARBA00022692"/>
    </source>
</evidence>
<evidence type="ECO:0000313" key="9">
    <source>
        <dbReference type="Proteomes" id="UP000597617"/>
    </source>
</evidence>
<comment type="subcellular location">
    <subcellularLocation>
        <location evidence="1">Cell membrane</location>
        <topology evidence="1">Multi-pass membrane protein</topology>
    </subcellularLocation>
</comment>
<feature type="domain" description="Sulfatase N-terminal" evidence="7">
    <location>
        <begin position="330"/>
        <end position="600"/>
    </location>
</feature>
<evidence type="ECO:0000256" key="6">
    <source>
        <dbReference type="SAM" id="Phobius"/>
    </source>
</evidence>
<sequence length="677" mass="75603">MKNIFAFWLRYQLFWLLFFSLSRAVFLLYHVGRTDSIGAELLGRAFLQGLRLDVAAAAGLALLPTLLLGGEALVPNRFVRPLLTIYTALLLLLISLLSVADLELYSAWEYRIDSTFLKYVTTPNLMLASAKSTPLLLLSGLLVLWVLGPLLAYRWLLHPLAARSDALTLTAADLPRVLAVLGLAAAAAALLVAGMASVLYSSVFKLAAFLAVLGGLVFLSTYWQLRSPLGLRTLGVSFLLAAVLLPLLRGSFAIHGSLRQSSAYFCNVPFANHLALNVGWNFVESWGRKSYARQNPYRFFKPDSALRQVRSLYQPAAAVARPQLLRTPRPNILLIVWESLTAKAVEPLGGVPGVTPRFAALCREGILFDHLYASGDRSDKGMVALLSGFPAQPTTSIMDIPSKSRQLPVLCQDMEQAGYSTKFYLGSNLNFYNMRSYVSSFQEVVDENMFSRRDQNSEWGVHDHVVLNYVLQDINRRSRESSVPFFHAVFTTSSHEPFEVPMPAIFAGADDDSRFKNSLYYTDKSLGDFITQAKIQPWWDNTLVVILSDHGELLLPYQNQVQNYHIPMLWLGGALARRDTVVHTVCSQVDVAATVLNQLNLPTHAYPWSNDIFRSKVSQFAYFASSSDGFGFVMPDRQFVFDNHQRRVIWQQGAVEAADVARAQAYEQMSVQEYLDK</sequence>
<name>A0ABS0IKL8_9BACT</name>
<keyword evidence="5 6" id="KW-0472">Membrane</keyword>
<dbReference type="PANTHER" id="PTHR47371">
    <property type="entry name" value="LIPOTEICHOIC ACID SYNTHASE"/>
    <property type="match status" value="1"/>
</dbReference>
<feature type="transmembrane region" description="Helical" evidence="6">
    <location>
        <begin position="177"/>
        <end position="200"/>
    </location>
</feature>
<dbReference type="PANTHER" id="PTHR47371:SF3">
    <property type="entry name" value="PHOSPHOGLYCEROL TRANSFERASE I"/>
    <property type="match status" value="1"/>
</dbReference>
<comment type="caution">
    <text evidence="8">The sequence shown here is derived from an EMBL/GenBank/DDBJ whole genome shotgun (WGS) entry which is preliminary data.</text>
</comment>
<feature type="transmembrane region" description="Helical" evidence="6">
    <location>
        <begin position="82"/>
        <end position="100"/>
    </location>
</feature>
<dbReference type="InterPro" id="IPR000917">
    <property type="entry name" value="Sulfatase_N"/>
</dbReference>
<evidence type="ECO:0000313" key="8">
    <source>
        <dbReference type="EMBL" id="MBF9238886.1"/>
    </source>
</evidence>
<evidence type="ECO:0000256" key="5">
    <source>
        <dbReference type="ARBA" id="ARBA00023136"/>
    </source>
</evidence>
<evidence type="ECO:0000256" key="2">
    <source>
        <dbReference type="ARBA" id="ARBA00022475"/>
    </source>
</evidence>
<dbReference type="CDD" id="cd16015">
    <property type="entry name" value="LTA_synthase"/>
    <property type="match status" value="1"/>
</dbReference>
<keyword evidence="4 6" id="KW-1133">Transmembrane helix</keyword>
<dbReference type="RefSeq" id="WP_196283245.1">
    <property type="nucleotide sequence ID" value="NZ_JADQDQ010000008.1"/>
</dbReference>
<accession>A0ABS0IKL8</accession>
<dbReference type="EMBL" id="JADQDQ010000008">
    <property type="protein sequence ID" value="MBF9238886.1"/>
    <property type="molecule type" value="Genomic_DNA"/>
</dbReference>
<keyword evidence="2" id="KW-1003">Cell membrane</keyword>
<keyword evidence="3 6" id="KW-0812">Transmembrane</keyword>
<feature type="transmembrane region" description="Helical" evidence="6">
    <location>
        <begin position="135"/>
        <end position="156"/>
    </location>
</feature>
<feature type="transmembrane region" description="Helical" evidence="6">
    <location>
        <begin position="206"/>
        <end position="225"/>
    </location>
</feature>
<dbReference type="InterPro" id="IPR017850">
    <property type="entry name" value="Alkaline_phosphatase_core_sf"/>
</dbReference>
<feature type="transmembrane region" description="Helical" evidence="6">
    <location>
        <begin position="237"/>
        <end position="258"/>
    </location>
</feature>
<protein>
    <submittedName>
        <fullName evidence="8">LTA synthase family protein</fullName>
    </submittedName>
</protein>
<evidence type="ECO:0000259" key="7">
    <source>
        <dbReference type="Pfam" id="PF00884"/>
    </source>
</evidence>
<dbReference type="Gene3D" id="3.30.1120.80">
    <property type="match status" value="1"/>
</dbReference>
<dbReference type="SUPFAM" id="SSF53649">
    <property type="entry name" value="Alkaline phosphatase-like"/>
    <property type="match status" value="1"/>
</dbReference>
<dbReference type="PIRSF" id="PIRSF005091">
    <property type="entry name" value="Mmb_sulf_HI1246"/>
    <property type="match status" value="1"/>
</dbReference>
<organism evidence="8 9">
    <name type="scientific">Hymenobacter jeongseonensis</name>
    <dbReference type="NCBI Taxonomy" id="2791027"/>
    <lineage>
        <taxon>Bacteria</taxon>
        <taxon>Pseudomonadati</taxon>
        <taxon>Bacteroidota</taxon>
        <taxon>Cytophagia</taxon>
        <taxon>Cytophagales</taxon>
        <taxon>Hymenobacteraceae</taxon>
        <taxon>Hymenobacter</taxon>
    </lineage>
</organism>
<dbReference type="Gene3D" id="3.40.720.10">
    <property type="entry name" value="Alkaline Phosphatase, subunit A"/>
    <property type="match status" value="1"/>
</dbReference>
<dbReference type="InterPro" id="IPR050448">
    <property type="entry name" value="OpgB/LTA_synthase_biosynth"/>
</dbReference>